<dbReference type="InterPro" id="IPR042252">
    <property type="entry name" value="MtfA_N"/>
</dbReference>
<dbReference type="OrthoDB" id="9786424at2"/>
<dbReference type="GO" id="GO:0008237">
    <property type="term" value="F:metallopeptidase activity"/>
    <property type="evidence" value="ECO:0007669"/>
    <property type="project" value="InterPro"/>
</dbReference>
<feature type="region of interest" description="Disordered" evidence="1">
    <location>
        <begin position="266"/>
        <end position="286"/>
    </location>
</feature>
<dbReference type="InterPro" id="IPR010384">
    <property type="entry name" value="MtfA_fam"/>
</dbReference>
<reference evidence="3 4" key="1">
    <citation type="journal article" date="2012" name="J. Bacteriol.">
        <title>Genome Sequence of Fibrella aestuarina BUZ 2T, a Filamentous Marine Bacterium.</title>
        <authorList>
            <person name="Filippini M."/>
            <person name="Qi W."/>
            <person name="Blom J."/>
            <person name="Goesmann A."/>
            <person name="Smits T.H."/>
            <person name="Bagheri H.C."/>
        </authorList>
    </citation>
    <scope>NUCLEOTIDE SEQUENCE [LARGE SCALE GENOMIC DNA]</scope>
    <source>
        <strain evidence="4">BUZ 2T</strain>
    </source>
</reference>
<evidence type="ECO:0000313" key="3">
    <source>
        <dbReference type="EMBL" id="CCH01691.1"/>
    </source>
</evidence>
<dbReference type="GO" id="GO:0004177">
    <property type="term" value="F:aminopeptidase activity"/>
    <property type="evidence" value="ECO:0007669"/>
    <property type="project" value="TreeGrafter"/>
</dbReference>
<dbReference type="Proteomes" id="UP000011058">
    <property type="component" value="Chromosome"/>
</dbReference>
<dbReference type="Gene3D" id="3.40.390.10">
    <property type="entry name" value="Collagenase (Catalytic Domain)"/>
    <property type="match status" value="1"/>
</dbReference>
<organism evidence="3 4">
    <name type="scientific">Fibrella aestuarina BUZ 2</name>
    <dbReference type="NCBI Taxonomy" id="1166018"/>
    <lineage>
        <taxon>Bacteria</taxon>
        <taxon>Pseudomonadati</taxon>
        <taxon>Bacteroidota</taxon>
        <taxon>Cytophagia</taxon>
        <taxon>Cytophagales</taxon>
        <taxon>Spirosomataceae</taxon>
        <taxon>Fibrella</taxon>
    </lineage>
</organism>
<feature type="transmembrane region" description="Helical" evidence="2">
    <location>
        <begin position="6"/>
        <end position="24"/>
    </location>
</feature>
<dbReference type="PANTHER" id="PTHR30164">
    <property type="entry name" value="MTFA PEPTIDASE"/>
    <property type="match status" value="1"/>
</dbReference>
<accession>I0KC38</accession>
<dbReference type="EMBL" id="HE796683">
    <property type="protein sequence ID" value="CCH01691.1"/>
    <property type="molecule type" value="Genomic_DNA"/>
</dbReference>
<keyword evidence="2" id="KW-1133">Transmembrane helix</keyword>
<sequence length="286" mass="32355">MDNLFIALGLVLGLAIAALLWWFLNRKRRSTPAEPAEPLPPSLVELLAENVPYYATLPADRQAVFADRVSLFLAEVQVEGVDTDVDDIDRVLVASSAVIPMFAFDDWQYPNLTTVVLYESTFNEAYQTEGDDRRIMGQVGTGGALQSTMALSKSALRNGFMNKTSKENTGIHEFVHLLDKVDGEIDGAPDLLMPKEHLQPWLRLIHRTMQEMESHKSDINPYGLTNEAEFFAVVSEYFFKRPDLLKTKHPELFAQLEQIFRQNPLTDEKVVEETAEPSLNEEPDER</sequence>
<feature type="compositionally biased region" description="Acidic residues" evidence="1">
    <location>
        <begin position="273"/>
        <end position="286"/>
    </location>
</feature>
<dbReference type="PANTHER" id="PTHR30164:SF2">
    <property type="entry name" value="PROTEIN MTFA"/>
    <property type="match status" value="1"/>
</dbReference>
<dbReference type="RefSeq" id="WP_015332790.1">
    <property type="nucleotide sequence ID" value="NC_020054.1"/>
</dbReference>
<evidence type="ECO:0000256" key="2">
    <source>
        <dbReference type="SAM" id="Phobius"/>
    </source>
</evidence>
<evidence type="ECO:0000313" key="4">
    <source>
        <dbReference type="Proteomes" id="UP000011058"/>
    </source>
</evidence>
<gene>
    <name evidence="3" type="ORF">FAES_3684</name>
</gene>
<dbReference type="PATRIC" id="fig|1166018.3.peg.5466"/>
<dbReference type="CDD" id="cd20169">
    <property type="entry name" value="Peptidase_M90_mtfA"/>
    <property type="match status" value="1"/>
</dbReference>
<keyword evidence="2" id="KW-0472">Membrane</keyword>
<dbReference type="HOGENOM" id="CLU_063037_0_0_10"/>
<dbReference type="SUPFAM" id="SSF55486">
    <property type="entry name" value="Metalloproteases ('zincins'), catalytic domain"/>
    <property type="match status" value="1"/>
</dbReference>
<proteinExistence type="predicted"/>
<dbReference type="GO" id="GO:0005829">
    <property type="term" value="C:cytosol"/>
    <property type="evidence" value="ECO:0007669"/>
    <property type="project" value="TreeGrafter"/>
</dbReference>
<dbReference type="Pfam" id="PF06167">
    <property type="entry name" value="Peptidase_M90"/>
    <property type="match status" value="1"/>
</dbReference>
<evidence type="ECO:0000256" key="1">
    <source>
        <dbReference type="SAM" id="MobiDB-lite"/>
    </source>
</evidence>
<dbReference type="KEGG" id="fae:FAES_3684"/>
<dbReference type="AlphaFoldDB" id="I0KC38"/>
<dbReference type="Gene3D" id="1.10.472.150">
    <property type="entry name" value="Glucose-regulated metallo-peptidase M90, N-terminal domain"/>
    <property type="match status" value="1"/>
</dbReference>
<dbReference type="eggNOG" id="COG3228">
    <property type="taxonomic scope" value="Bacteria"/>
</dbReference>
<protein>
    <recommendedName>
        <fullName evidence="5">Protein mtfA</fullName>
    </recommendedName>
</protein>
<keyword evidence="2" id="KW-0812">Transmembrane</keyword>
<dbReference type="InterPro" id="IPR024079">
    <property type="entry name" value="MetalloPept_cat_dom_sf"/>
</dbReference>
<name>I0KC38_9BACT</name>
<evidence type="ECO:0008006" key="5">
    <source>
        <dbReference type="Google" id="ProtNLM"/>
    </source>
</evidence>
<keyword evidence="4" id="KW-1185">Reference proteome</keyword>